<protein>
    <recommendedName>
        <fullName evidence="1">SnoaL-like domain-containing protein</fullName>
    </recommendedName>
</protein>
<dbReference type="AlphaFoldDB" id="A0A8J7GIM0"/>
<dbReference type="RefSeq" id="WP_197006522.1">
    <property type="nucleotide sequence ID" value="NZ_BONS01000006.1"/>
</dbReference>
<organism evidence="2 3">
    <name type="scientific">Longispora fulva</name>
    <dbReference type="NCBI Taxonomy" id="619741"/>
    <lineage>
        <taxon>Bacteria</taxon>
        <taxon>Bacillati</taxon>
        <taxon>Actinomycetota</taxon>
        <taxon>Actinomycetes</taxon>
        <taxon>Micromonosporales</taxon>
        <taxon>Micromonosporaceae</taxon>
        <taxon>Longispora</taxon>
    </lineage>
</organism>
<dbReference type="Pfam" id="PF12680">
    <property type="entry name" value="SnoaL_2"/>
    <property type="match status" value="1"/>
</dbReference>
<gene>
    <name evidence="2" type="ORF">IW245_006108</name>
</gene>
<dbReference type="Proteomes" id="UP000622552">
    <property type="component" value="Unassembled WGS sequence"/>
</dbReference>
<comment type="caution">
    <text evidence="2">The sequence shown here is derived from an EMBL/GenBank/DDBJ whole genome shotgun (WGS) entry which is preliminary data.</text>
</comment>
<dbReference type="SUPFAM" id="SSF54427">
    <property type="entry name" value="NTF2-like"/>
    <property type="match status" value="1"/>
</dbReference>
<dbReference type="InterPro" id="IPR037401">
    <property type="entry name" value="SnoaL-like"/>
</dbReference>
<dbReference type="Gene3D" id="3.10.450.50">
    <property type="match status" value="1"/>
</dbReference>
<evidence type="ECO:0000259" key="1">
    <source>
        <dbReference type="Pfam" id="PF12680"/>
    </source>
</evidence>
<proteinExistence type="predicted"/>
<evidence type="ECO:0000313" key="3">
    <source>
        <dbReference type="Proteomes" id="UP000622552"/>
    </source>
</evidence>
<keyword evidence="3" id="KW-1185">Reference proteome</keyword>
<accession>A0A8J7GIM0</accession>
<dbReference type="InterPro" id="IPR032710">
    <property type="entry name" value="NTF2-like_dom_sf"/>
</dbReference>
<feature type="domain" description="SnoaL-like" evidence="1">
    <location>
        <begin position="9"/>
        <end position="108"/>
    </location>
</feature>
<sequence>MSDFTELVGRYLASWNETDQAARRAALDEIWTADAVYIDPMVSVEGRDAIDAVIGAVHAQFPGLVFTLVGAVDEHHDLARFQWGLGPAGAEPIVVGFDVAVRVDGRISTVHGFLDKVPTA</sequence>
<dbReference type="EMBL" id="JADOUF010000001">
    <property type="protein sequence ID" value="MBG6139914.1"/>
    <property type="molecule type" value="Genomic_DNA"/>
</dbReference>
<reference evidence="2" key="1">
    <citation type="submission" date="2020-11" db="EMBL/GenBank/DDBJ databases">
        <title>Sequencing the genomes of 1000 actinobacteria strains.</title>
        <authorList>
            <person name="Klenk H.-P."/>
        </authorList>
    </citation>
    <scope>NUCLEOTIDE SEQUENCE</scope>
    <source>
        <strain evidence="2">DSM 45356</strain>
    </source>
</reference>
<name>A0A8J7GIM0_9ACTN</name>
<evidence type="ECO:0000313" key="2">
    <source>
        <dbReference type="EMBL" id="MBG6139914.1"/>
    </source>
</evidence>